<accession>A0A0E2Z4E1</accession>
<dbReference type="Gene3D" id="3.30.2310.20">
    <property type="entry name" value="RelE-like"/>
    <property type="match status" value="1"/>
</dbReference>
<dbReference type="PANTHER" id="PTHR40266:SF2">
    <property type="entry name" value="TOXIN HIGB-1"/>
    <property type="match status" value="1"/>
</dbReference>
<dbReference type="PANTHER" id="PTHR40266">
    <property type="entry name" value="TOXIN HIGB-1"/>
    <property type="match status" value="1"/>
</dbReference>
<gene>
    <name evidence="1" type="ORF">IB75_14675</name>
</gene>
<evidence type="ECO:0000313" key="1">
    <source>
        <dbReference type="EMBL" id="KFI18380.1"/>
    </source>
</evidence>
<proteinExistence type="predicted"/>
<evidence type="ECO:0000313" key="2">
    <source>
        <dbReference type="Proteomes" id="UP000028839"/>
    </source>
</evidence>
<dbReference type="HOGENOM" id="CLU_155111_1_1_6"/>
<reference evidence="1 2" key="1">
    <citation type="submission" date="2014-07" db="EMBL/GenBank/DDBJ databases">
        <title>Comparative analysis of Nitrosococcus oceani genome inventories of strains from Pacific and Atlantic gyres.</title>
        <authorList>
            <person name="Lim C.K."/>
            <person name="Wang L."/>
            <person name="Sayavedra-Soto L.A."/>
            <person name="Klotz M.G."/>
        </authorList>
    </citation>
    <scope>NUCLEOTIDE SEQUENCE [LARGE SCALE GENOMIC DNA]</scope>
    <source>
        <strain evidence="1 2">C-27</strain>
    </source>
</reference>
<comment type="caution">
    <text evidence="1">The sequence shown here is derived from an EMBL/GenBank/DDBJ whole genome shotgun (WGS) entry which is preliminary data.</text>
</comment>
<dbReference type="InterPro" id="IPR007711">
    <property type="entry name" value="HigB-1"/>
</dbReference>
<organism evidence="1 2">
    <name type="scientific">Nitrosococcus oceani C-27</name>
    <dbReference type="NCBI Taxonomy" id="314279"/>
    <lineage>
        <taxon>Bacteria</taxon>
        <taxon>Pseudomonadati</taxon>
        <taxon>Pseudomonadota</taxon>
        <taxon>Gammaproteobacteria</taxon>
        <taxon>Chromatiales</taxon>
        <taxon>Chromatiaceae</taxon>
        <taxon>Nitrosococcus</taxon>
    </lineage>
</organism>
<dbReference type="InterPro" id="IPR035093">
    <property type="entry name" value="RelE/ParE_toxin_dom_sf"/>
</dbReference>
<name>A0A0E2Z4E1_9GAMM</name>
<dbReference type="Pfam" id="PF05015">
    <property type="entry name" value="HigB-like_toxin"/>
    <property type="match status" value="1"/>
</dbReference>
<sequence>MIKCFRCKETQRLFETGKSRRWQNIRAVAERKLAQINAARELRDLASPPGNQLEALEGDRAGQYGIRINKQWRVCFIWTDEGPEAVEIVDYH</sequence>
<dbReference type="AlphaFoldDB" id="A0A0E2Z4E1"/>
<dbReference type="OrthoDB" id="9801102at2"/>
<dbReference type="Proteomes" id="UP000028839">
    <property type="component" value="Unassembled WGS sequence"/>
</dbReference>
<dbReference type="SUPFAM" id="SSF143011">
    <property type="entry name" value="RelE-like"/>
    <property type="match status" value="1"/>
</dbReference>
<dbReference type="EMBL" id="JPGN01000083">
    <property type="protein sequence ID" value="KFI18380.1"/>
    <property type="molecule type" value="Genomic_DNA"/>
</dbReference>
<protein>
    <submittedName>
        <fullName evidence="1">Plasmid maintenance system killer protein</fullName>
    </submittedName>
</protein>